<evidence type="ECO:0000256" key="3">
    <source>
        <dbReference type="SAM" id="MobiDB-lite"/>
    </source>
</evidence>
<reference evidence="5" key="1">
    <citation type="journal article" date="2013" name="Genome Announc.">
        <title>Draft genome sequence of the basidiomycetous yeast-like fungus Pseudozyma hubeiensis SY62, which produces an abundant amount of the biosurfactant mannosylerythritol lipids.</title>
        <authorList>
            <person name="Konishi M."/>
            <person name="Hatada Y."/>
            <person name="Horiuchi J."/>
        </authorList>
    </citation>
    <scope>NUCLEOTIDE SEQUENCE [LARGE SCALE GENOMIC DNA]</scope>
    <source>
        <strain evidence="5">SY62</strain>
    </source>
</reference>
<proteinExistence type="inferred from homology"/>
<organism evidence="4 5">
    <name type="scientific">Pseudozyma hubeiensis (strain SY62)</name>
    <name type="common">Yeast</name>
    <dbReference type="NCBI Taxonomy" id="1305764"/>
    <lineage>
        <taxon>Eukaryota</taxon>
        <taxon>Fungi</taxon>
        <taxon>Dikarya</taxon>
        <taxon>Basidiomycota</taxon>
        <taxon>Ustilaginomycotina</taxon>
        <taxon>Ustilaginomycetes</taxon>
        <taxon>Ustilaginales</taxon>
        <taxon>Ustilaginaceae</taxon>
        <taxon>Pseudozyma</taxon>
    </lineage>
</organism>
<accession>R9PJU6</accession>
<keyword evidence="2" id="KW-0143">Chaperone</keyword>
<dbReference type="GO" id="GO:0016272">
    <property type="term" value="C:prefoldin complex"/>
    <property type="evidence" value="ECO:0007669"/>
    <property type="project" value="InterPro"/>
</dbReference>
<evidence type="ECO:0000313" key="4">
    <source>
        <dbReference type="EMBL" id="GAC98355.1"/>
    </source>
</evidence>
<dbReference type="InterPro" id="IPR002777">
    <property type="entry name" value="PFD_beta-like"/>
</dbReference>
<dbReference type="SUPFAM" id="SSF46579">
    <property type="entry name" value="Prefoldin"/>
    <property type="match status" value="1"/>
</dbReference>
<protein>
    <submittedName>
        <fullName evidence="4">Uncharacterized protein</fullName>
    </submittedName>
</protein>
<dbReference type="PANTHER" id="PTHR13303">
    <property type="entry name" value="PREFOLDIN SUBUNIT 2"/>
    <property type="match status" value="1"/>
</dbReference>
<dbReference type="EMBL" id="DF238820">
    <property type="protein sequence ID" value="GAC98355.1"/>
    <property type="molecule type" value="Genomic_DNA"/>
</dbReference>
<keyword evidence="5" id="KW-1185">Reference proteome</keyword>
<comment type="similarity">
    <text evidence="1">Belongs to the prefoldin subunit beta family.</text>
</comment>
<dbReference type="InterPro" id="IPR027235">
    <property type="entry name" value="PFD2"/>
</dbReference>
<evidence type="ECO:0000313" key="5">
    <source>
        <dbReference type="Proteomes" id="UP000014071"/>
    </source>
</evidence>
<dbReference type="HOGENOM" id="CLU_1355179_0_0_1"/>
<dbReference type="RefSeq" id="XP_012191942.1">
    <property type="nucleotide sequence ID" value="XM_012336552.1"/>
</dbReference>
<feature type="compositionally biased region" description="Low complexity" evidence="3">
    <location>
        <begin position="125"/>
        <end position="136"/>
    </location>
</feature>
<dbReference type="GO" id="GO:0051082">
    <property type="term" value="F:unfolded protein binding"/>
    <property type="evidence" value="ECO:0007669"/>
    <property type="project" value="InterPro"/>
</dbReference>
<dbReference type="Proteomes" id="UP000014071">
    <property type="component" value="Unassembled WGS sequence"/>
</dbReference>
<sequence>MSCFHTTHLRRAEAAQVYQSRRSELQGIASKIGELEGEADEHKLVIDTLTEASKADPDRKCFRLIGGVLVERTVKEVLPALQTNLEGVSVLALSDFPPDSVKLDSDTPSDLVPFLQMLIDAYDSSSKSSKRSSNSTSRKRPSCKSSNENTLVEHLLSASDRLCPQSNQSKSAAGTAFDGLNVIVPFIVSLMTTTSSRDWSLF</sequence>
<gene>
    <name evidence="4" type="ORF">PHSY_005948</name>
</gene>
<dbReference type="CDD" id="cd23163">
    <property type="entry name" value="Prefoldin_2"/>
    <property type="match status" value="1"/>
</dbReference>
<dbReference type="AlphaFoldDB" id="R9PJU6"/>
<dbReference type="Pfam" id="PF01920">
    <property type="entry name" value="Prefoldin_2"/>
    <property type="match status" value="1"/>
</dbReference>
<name>R9PJU6_PSEHS</name>
<feature type="region of interest" description="Disordered" evidence="3">
    <location>
        <begin position="125"/>
        <end position="148"/>
    </location>
</feature>
<dbReference type="GO" id="GO:0006457">
    <property type="term" value="P:protein folding"/>
    <property type="evidence" value="ECO:0007669"/>
    <property type="project" value="InterPro"/>
</dbReference>
<evidence type="ECO:0000256" key="1">
    <source>
        <dbReference type="ARBA" id="ARBA00008045"/>
    </source>
</evidence>
<evidence type="ECO:0000256" key="2">
    <source>
        <dbReference type="ARBA" id="ARBA00023186"/>
    </source>
</evidence>
<dbReference type="InterPro" id="IPR009053">
    <property type="entry name" value="Prefoldin"/>
</dbReference>
<dbReference type="OrthoDB" id="29646at2759"/>
<dbReference type="Gene3D" id="1.10.287.370">
    <property type="match status" value="1"/>
</dbReference>
<dbReference type="GeneID" id="24111221"/>
<dbReference type="STRING" id="1305764.R9PJU6"/>
<dbReference type="eggNOG" id="KOG4098">
    <property type="taxonomic scope" value="Eukaryota"/>
</dbReference>